<keyword evidence="1" id="KW-0175">Coiled coil</keyword>
<dbReference type="EMBL" id="FN653248">
    <property type="protein sequence ID" value="CBY14079.1"/>
    <property type="molecule type" value="Genomic_DNA"/>
</dbReference>
<protein>
    <submittedName>
        <fullName evidence="2">Uncharacterized protein</fullName>
    </submittedName>
</protein>
<sequence>MELAAEILPYGISCCAVYLGCKVGQARQDEKKRLSKAEKEISSLEQKIRANKMLIDKLNKNGDDMKFKIDLTGDTVRNTEDTLSKKFAHYDKMIHTCTTISTKTADVSRDRLRNMKERITKMQATMNEIISRANTPQVIEMEDDSSEVTQQSCLSGDSFILQKDDKLNRRCSRDEGELIHEIFASEGGDGSTRDIPLIPLPSGASQTFPVPLLTSTPLQRSKFLSSRIQLSKARRNEIIERLNKLRASE</sequence>
<gene>
    <name evidence="2" type="ORF">GSOID_T00007046001</name>
</gene>
<evidence type="ECO:0000256" key="1">
    <source>
        <dbReference type="SAM" id="Coils"/>
    </source>
</evidence>
<keyword evidence="3" id="KW-1185">Reference proteome</keyword>
<evidence type="ECO:0000313" key="3">
    <source>
        <dbReference type="Proteomes" id="UP000001307"/>
    </source>
</evidence>
<feature type="coiled-coil region" evidence="1">
    <location>
        <begin position="27"/>
        <end position="61"/>
    </location>
</feature>
<proteinExistence type="predicted"/>
<organism evidence="2">
    <name type="scientific">Oikopleura dioica</name>
    <name type="common">Tunicate</name>
    <dbReference type="NCBI Taxonomy" id="34765"/>
    <lineage>
        <taxon>Eukaryota</taxon>
        <taxon>Metazoa</taxon>
        <taxon>Chordata</taxon>
        <taxon>Tunicata</taxon>
        <taxon>Appendicularia</taxon>
        <taxon>Copelata</taxon>
        <taxon>Oikopleuridae</taxon>
        <taxon>Oikopleura</taxon>
    </lineage>
</organism>
<evidence type="ECO:0000313" key="2">
    <source>
        <dbReference type="EMBL" id="CBY14079.1"/>
    </source>
</evidence>
<accession>E4XWM4</accession>
<dbReference type="Proteomes" id="UP000001307">
    <property type="component" value="Unassembled WGS sequence"/>
</dbReference>
<dbReference type="AlphaFoldDB" id="E4XWM4"/>
<dbReference type="InParanoid" id="E4XWM4"/>
<name>E4XWM4_OIKDI</name>
<reference evidence="2" key="1">
    <citation type="journal article" date="2010" name="Science">
        <title>Plasticity of animal genome architecture unmasked by rapid evolution of a pelagic tunicate.</title>
        <authorList>
            <person name="Denoeud F."/>
            <person name="Henriet S."/>
            <person name="Mungpakdee S."/>
            <person name="Aury J.M."/>
            <person name="Da Silva C."/>
            <person name="Brinkmann H."/>
            <person name="Mikhaleva J."/>
            <person name="Olsen L.C."/>
            <person name="Jubin C."/>
            <person name="Canestro C."/>
            <person name="Bouquet J.M."/>
            <person name="Danks G."/>
            <person name="Poulain J."/>
            <person name="Campsteijn C."/>
            <person name="Adamski M."/>
            <person name="Cross I."/>
            <person name="Yadetie F."/>
            <person name="Muffato M."/>
            <person name="Louis A."/>
            <person name="Butcher S."/>
            <person name="Tsagkogeorga G."/>
            <person name="Konrad A."/>
            <person name="Singh S."/>
            <person name="Jensen M.F."/>
            <person name="Cong E.H."/>
            <person name="Eikeseth-Otteraa H."/>
            <person name="Noel B."/>
            <person name="Anthouard V."/>
            <person name="Porcel B.M."/>
            <person name="Kachouri-Lafond R."/>
            <person name="Nishino A."/>
            <person name="Ugolini M."/>
            <person name="Chourrout P."/>
            <person name="Nishida H."/>
            <person name="Aasland R."/>
            <person name="Huzurbazar S."/>
            <person name="Westhof E."/>
            <person name="Delsuc F."/>
            <person name="Lehrach H."/>
            <person name="Reinhardt R."/>
            <person name="Weissenbach J."/>
            <person name="Roy S.W."/>
            <person name="Artiguenave F."/>
            <person name="Postlethwait J.H."/>
            <person name="Manak J.R."/>
            <person name="Thompson E.M."/>
            <person name="Jaillon O."/>
            <person name="Du Pasquier L."/>
            <person name="Boudinot P."/>
            <person name="Liberles D.A."/>
            <person name="Volff J.N."/>
            <person name="Philippe H."/>
            <person name="Lenhard B."/>
            <person name="Roest Crollius H."/>
            <person name="Wincker P."/>
            <person name="Chourrout D."/>
        </authorList>
    </citation>
    <scope>NUCLEOTIDE SEQUENCE [LARGE SCALE GENOMIC DNA]</scope>
</reference>